<reference evidence="1 2" key="2">
    <citation type="submission" date="2018-11" db="EMBL/GenBank/DDBJ databases">
        <authorList>
            <consortium name="Pathogen Informatics"/>
        </authorList>
    </citation>
    <scope>NUCLEOTIDE SEQUENCE [LARGE SCALE GENOMIC DNA]</scope>
    <source>
        <strain evidence="1 2">NST_G2</strain>
    </source>
</reference>
<sequence length="208" mass="23462">MGPRIAGDPDYCDGLLLELIRVKYAVQSWTDQGSRRDHYWNEATIRNSLTEEYSHQLQLHHHNHHQHHHQQSQHSQSAFTRRVTVSSCVAGDATIIANTHLTQSVPNATTVEFGFGGVGQPWRRTDAVLVYQLEPPPTLQAIVREKIVQASFLSRPLGFAELISRSLCLSFSLLLFGLHHLKRPFSFFLVLFSSSSSSHSLPPKLALF</sequence>
<proteinExistence type="predicted"/>
<dbReference type="WBParaSite" id="SSLN_0002079401-mRNA-1">
    <property type="protein sequence ID" value="SSLN_0002079401-mRNA-1"/>
    <property type="gene ID" value="SSLN_0002079401"/>
</dbReference>
<gene>
    <name evidence="1" type="ORF">SSLN_LOCUS20050</name>
</gene>
<dbReference type="AlphaFoldDB" id="A0A183TUA2"/>
<accession>A0A183TUA2</accession>
<dbReference type="EMBL" id="UYSU01051908">
    <property type="protein sequence ID" value="VDM06436.1"/>
    <property type="molecule type" value="Genomic_DNA"/>
</dbReference>
<dbReference type="Proteomes" id="UP000275846">
    <property type="component" value="Unassembled WGS sequence"/>
</dbReference>
<evidence type="ECO:0000313" key="1">
    <source>
        <dbReference type="EMBL" id="VDM06436.1"/>
    </source>
</evidence>
<evidence type="ECO:0000313" key="2">
    <source>
        <dbReference type="Proteomes" id="UP000275846"/>
    </source>
</evidence>
<reference evidence="3" key="1">
    <citation type="submission" date="2016-06" db="UniProtKB">
        <authorList>
            <consortium name="WormBaseParasite"/>
        </authorList>
    </citation>
    <scope>IDENTIFICATION</scope>
</reference>
<name>A0A183TUA2_SCHSO</name>
<keyword evidence="2" id="KW-1185">Reference proteome</keyword>
<evidence type="ECO:0000313" key="3">
    <source>
        <dbReference type="WBParaSite" id="SSLN_0002079401-mRNA-1"/>
    </source>
</evidence>
<protein>
    <submittedName>
        <fullName evidence="1 3">Uncharacterized protein</fullName>
    </submittedName>
</protein>
<organism evidence="3">
    <name type="scientific">Schistocephalus solidus</name>
    <name type="common">Tapeworm</name>
    <dbReference type="NCBI Taxonomy" id="70667"/>
    <lineage>
        <taxon>Eukaryota</taxon>
        <taxon>Metazoa</taxon>
        <taxon>Spiralia</taxon>
        <taxon>Lophotrochozoa</taxon>
        <taxon>Platyhelminthes</taxon>
        <taxon>Cestoda</taxon>
        <taxon>Eucestoda</taxon>
        <taxon>Diphyllobothriidea</taxon>
        <taxon>Diphyllobothriidae</taxon>
        <taxon>Schistocephalus</taxon>
    </lineage>
</organism>